<name>A0A1T4MVS3_9FIRM</name>
<dbReference type="RefSeq" id="WP_078711835.1">
    <property type="nucleotide sequence ID" value="NZ_FUWY01000003.1"/>
</dbReference>
<dbReference type="GO" id="GO:0000287">
    <property type="term" value="F:magnesium ion binding"/>
    <property type="evidence" value="ECO:0007669"/>
    <property type="project" value="TreeGrafter"/>
</dbReference>
<dbReference type="GO" id="GO:0005829">
    <property type="term" value="C:cytosol"/>
    <property type="evidence" value="ECO:0007669"/>
    <property type="project" value="TreeGrafter"/>
</dbReference>
<reference evidence="2" key="1">
    <citation type="submission" date="2017-02" db="EMBL/GenBank/DDBJ databases">
        <authorList>
            <person name="Varghese N."/>
            <person name="Submissions S."/>
        </authorList>
    </citation>
    <scope>NUCLEOTIDE SEQUENCE [LARGE SCALE GENOMIC DNA]</scope>
    <source>
        <strain evidence="2">ATCC 25662</strain>
    </source>
</reference>
<organism evidence="1 2">
    <name type="scientific">Anaerorhabdus furcosa</name>
    <dbReference type="NCBI Taxonomy" id="118967"/>
    <lineage>
        <taxon>Bacteria</taxon>
        <taxon>Bacillati</taxon>
        <taxon>Bacillota</taxon>
        <taxon>Erysipelotrichia</taxon>
        <taxon>Erysipelotrichales</taxon>
        <taxon>Erysipelotrichaceae</taxon>
        <taxon>Anaerorhabdus</taxon>
    </lineage>
</organism>
<dbReference type="GO" id="GO:0016791">
    <property type="term" value="F:phosphatase activity"/>
    <property type="evidence" value="ECO:0007669"/>
    <property type="project" value="TreeGrafter"/>
</dbReference>
<keyword evidence="2" id="KW-1185">Reference proteome</keyword>
<sequence>MDKIKMIVMDMDGTLLNSKREISEETRDALISAQEKGIRIVLASGRSYRSLLQYGEILRMPEFGGYFIGVNGAALTNTATMEHEIIRQLQLDEINEIFNAVKPYEIEVMGVLDETIYDYIPDSLRELKRQFRIDNNIQDDVPWTAGTFSMVEDQRKNKYLNIYDIKGPEEIDQAVNKVCLAHTKETLEKPYEWLMENLSHKYHFARTSMQWIECAPLGINKGSAILRLAEELGFTSNEIIVFGDGENDLTMFNAVKYPVAMGNAMEKVKEAAFEITLDNNSNGISAFLKKYNLC</sequence>
<evidence type="ECO:0000313" key="1">
    <source>
        <dbReference type="EMBL" id="SJZ71063.1"/>
    </source>
</evidence>
<dbReference type="STRING" id="118967.SAMN02745191_1435"/>
<dbReference type="AlphaFoldDB" id="A0A1T4MVS3"/>
<dbReference type="CDD" id="cd07516">
    <property type="entry name" value="HAD_Pase"/>
    <property type="match status" value="1"/>
</dbReference>
<dbReference type="Pfam" id="PF08282">
    <property type="entry name" value="Hydrolase_3"/>
    <property type="match status" value="1"/>
</dbReference>
<gene>
    <name evidence="1" type="ORF">SAMN02745191_1435</name>
</gene>
<dbReference type="InterPro" id="IPR000150">
    <property type="entry name" value="Cof"/>
</dbReference>
<dbReference type="EMBL" id="FUWY01000003">
    <property type="protein sequence ID" value="SJZ71063.1"/>
    <property type="molecule type" value="Genomic_DNA"/>
</dbReference>
<dbReference type="OrthoDB" id="9814970at2"/>
<dbReference type="NCBIfam" id="TIGR00099">
    <property type="entry name" value="Cof-subfamily"/>
    <property type="match status" value="1"/>
</dbReference>
<evidence type="ECO:0000313" key="2">
    <source>
        <dbReference type="Proteomes" id="UP000243297"/>
    </source>
</evidence>
<dbReference type="SUPFAM" id="SSF56784">
    <property type="entry name" value="HAD-like"/>
    <property type="match status" value="1"/>
</dbReference>
<dbReference type="InterPro" id="IPR006379">
    <property type="entry name" value="HAD-SF_hydro_IIB"/>
</dbReference>
<dbReference type="Gene3D" id="3.30.1240.10">
    <property type="match status" value="1"/>
</dbReference>
<protein>
    <submittedName>
        <fullName evidence="1">Uncharacterized protein</fullName>
    </submittedName>
</protein>
<dbReference type="InterPro" id="IPR036412">
    <property type="entry name" value="HAD-like_sf"/>
</dbReference>
<accession>A0A1T4MVS3</accession>
<dbReference type="PANTHER" id="PTHR10000">
    <property type="entry name" value="PHOSPHOSERINE PHOSPHATASE"/>
    <property type="match status" value="1"/>
</dbReference>
<dbReference type="InterPro" id="IPR023214">
    <property type="entry name" value="HAD_sf"/>
</dbReference>
<dbReference type="SFLD" id="SFLDG01144">
    <property type="entry name" value="C2.B.4:_PGP_Like"/>
    <property type="match status" value="1"/>
</dbReference>
<dbReference type="SFLD" id="SFLDG01140">
    <property type="entry name" value="C2.B:_Phosphomannomutase_and_P"/>
    <property type="match status" value="1"/>
</dbReference>
<dbReference type="SFLD" id="SFLDS00003">
    <property type="entry name" value="Haloacid_Dehalogenase"/>
    <property type="match status" value="1"/>
</dbReference>
<dbReference type="PROSITE" id="PS01229">
    <property type="entry name" value="COF_2"/>
    <property type="match status" value="1"/>
</dbReference>
<dbReference type="Proteomes" id="UP000243297">
    <property type="component" value="Unassembled WGS sequence"/>
</dbReference>
<dbReference type="Gene3D" id="3.40.50.1000">
    <property type="entry name" value="HAD superfamily/HAD-like"/>
    <property type="match status" value="1"/>
</dbReference>
<dbReference type="NCBIfam" id="TIGR01484">
    <property type="entry name" value="HAD-SF-IIB"/>
    <property type="match status" value="1"/>
</dbReference>
<proteinExistence type="predicted"/>
<dbReference type="PANTHER" id="PTHR10000:SF8">
    <property type="entry name" value="HAD SUPERFAMILY HYDROLASE-LIKE, TYPE 3"/>
    <property type="match status" value="1"/>
</dbReference>